<gene>
    <name evidence="2" type="ORF">BDZ94DRAFT_648521</name>
</gene>
<feature type="compositionally biased region" description="Acidic residues" evidence="1">
    <location>
        <begin position="471"/>
        <end position="489"/>
    </location>
</feature>
<name>A0A9P5Y6C3_9AGAR</name>
<proteinExistence type="predicted"/>
<dbReference type="Proteomes" id="UP000807353">
    <property type="component" value="Unassembled WGS sequence"/>
</dbReference>
<evidence type="ECO:0000256" key="1">
    <source>
        <dbReference type="SAM" id="MobiDB-lite"/>
    </source>
</evidence>
<sequence length="827" mass="94972">MERLCDEVIQLIFYELIDPTSLTLVCKRFHRFSQDPYVRAHYFLSRYGPTEAMFYALGRGKVLTERVLDILLTSGAHLSRYLIQISMHHYFYTQAHFIKTPWVRTVRMGVFVYFLKLAEERYGEIPRGKGEDDGSLFSSFLKESRLPVQLRHVSWEVIRDILESYSDPLMSQFPLALAIEPRLLPYAVKNGFYMDSKYRDFVFRKMFERPPPSNEISPEDIAHNVRELCRLDSTMFVSRTVAAEVCMEARSNDSGYTALKQLDKSGHLLFELGNLVEDLLKTFLKTRSISSQHTIEILRYLFTDFPTSDPTARLVILVTVFVTSENLHSTTASIHGKLDALGLLPLTRRDVYNILVNPFVERYQVLLEYAKREVTARENGSKGLSAVEIRQLVEEVGAKLLEVACKGKLLKKLYDGFPSLHDSIIRLVTEKYQITVADVPSWVDGEVSRSFEGKLCQDFAKQGPLEPTGEVNDEEGKEEDQESDVEDLYDSSSLGEVEESESGVDLGSITQESLTTMIRHDEITPVRSRRRTHYLYGPFTDSSGKMQYPHDPLHVGRWIKSQFGTKSSVTAVFMTHAVINDNSSVLNNYLMYADGTQASPVSSHVPVTFKHFQILARLGRAPNFYLYHDIEFGADFYLDENDYATKDDDVRKAYDSNKVKTEIGHISPTSPLHDKFEALPLGPPQRGKKRPRRTATTVRSYAVPDSDDDAIVDGSDYMEEYEKKPKLVESSLSKWIRHLSELMKEEQRKYKDHKKRIELASEPGTKTRVMKTEFLRSVSSHLRSLRKVEETRRLKLYGPEVSVENYSDDGDDEYQHKATRSKRRRVM</sequence>
<keyword evidence="3" id="KW-1185">Reference proteome</keyword>
<evidence type="ECO:0008006" key="4">
    <source>
        <dbReference type="Google" id="ProtNLM"/>
    </source>
</evidence>
<comment type="caution">
    <text evidence="2">The sequence shown here is derived from an EMBL/GenBank/DDBJ whole genome shotgun (WGS) entry which is preliminary data.</text>
</comment>
<reference evidence="2" key="1">
    <citation type="submission" date="2020-11" db="EMBL/GenBank/DDBJ databases">
        <authorList>
            <consortium name="DOE Joint Genome Institute"/>
            <person name="Ahrendt S."/>
            <person name="Riley R."/>
            <person name="Andreopoulos W."/>
            <person name="Labutti K."/>
            <person name="Pangilinan J."/>
            <person name="Ruiz-Duenas F.J."/>
            <person name="Barrasa J.M."/>
            <person name="Sanchez-Garcia M."/>
            <person name="Camarero S."/>
            <person name="Miyauchi S."/>
            <person name="Serrano A."/>
            <person name="Linde D."/>
            <person name="Babiker R."/>
            <person name="Drula E."/>
            <person name="Ayuso-Fernandez I."/>
            <person name="Pacheco R."/>
            <person name="Padilla G."/>
            <person name="Ferreira P."/>
            <person name="Barriuso J."/>
            <person name="Kellner H."/>
            <person name="Castanera R."/>
            <person name="Alfaro M."/>
            <person name="Ramirez L."/>
            <person name="Pisabarro A.G."/>
            <person name="Kuo A."/>
            <person name="Tritt A."/>
            <person name="Lipzen A."/>
            <person name="He G."/>
            <person name="Yan M."/>
            <person name="Ng V."/>
            <person name="Cullen D."/>
            <person name="Martin F."/>
            <person name="Rosso M.-N."/>
            <person name="Henrissat B."/>
            <person name="Hibbett D."/>
            <person name="Martinez A.T."/>
            <person name="Grigoriev I.V."/>
        </authorList>
    </citation>
    <scope>NUCLEOTIDE SEQUENCE</scope>
    <source>
        <strain evidence="2">CBS 247.69</strain>
    </source>
</reference>
<evidence type="ECO:0000313" key="2">
    <source>
        <dbReference type="EMBL" id="KAF9463035.1"/>
    </source>
</evidence>
<organism evidence="2 3">
    <name type="scientific">Collybia nuda</name>
    <dbReference type="NCBI Taxonomy" id="64659"/>
    <lineage>
        <taxon>Eukaryota</taxon>
        <taxon>Fungi</taxon>
        <taxon>Dikarya</taxon>
        <taxon>Basidiomycota</taxon>
        <taxon>Agaricomycotina</taxon>
        <taxon>Agaricomycetes</taxon>
        <taxon>Agaricomycetidae</taxon>
        <taxon>Agaricales</taxon>
        <taxon>Tricholomatineae</taxon>
        <taxon>Clitocybaceae</taxon>
        <taxon>Collybia</taxon>
    </lineage>
</organism>
<accession>A0A9P5Y6C3</accession>
<dbReference type="AlphaFoldDB" id="A0A9P5Y6C3"/>
<evidence type="ECO:0000313" key="3">
    <source>
        <dbReference type="Proteomes" id="UP000807353"/>
    </source>
</evidence>
<protein>
    <recommendedName>
        <fullName evidence="4">F-box domain-containing protein</fullName>
    </recommendedName>
</protein>
<feature type="compositionally biased region" description="Basic residues" evidence="1">
    <location>
        <begin position="817"/>
        <end position="827"/>
    </location>
</feature>
<feature type="region of interest" description="Disordered" evidence="1">
    <location>
        <begin position="461"/>
        <end position="511"/>
    </location>
</feature>
<dbReference type="OrthoDB" id="270318at2759"/>
<dbReference type="EMBL" id="MU150266">
    <property type="protein sequence ID" value="KAF9463035.1"/>
    <property type="molecule type" value="Genomic_DNA"/>
</dbReference>
<feature type="region of interest" description="Disordered" evidence="1">
    <location>
        <begin position="802"/>
        <end position="827"/>
    </location>
</feature>